<proteinExistence type="predicted"/>
<evidence type="ECO:0000313" key="2">
    <source>
        <dbReference type="Proteomes" id="UP000824540"/>
    </source>
</evidence>
<keyword evidence="2" id="KW-1185">Reference proteome</keyword>
<gene>
    <name evidence="1" type="ORF">JZ751_022438</name>
</gene>
<sequence length="126" mass="14097">MSLMIICGGKERGNIETTQHPLPKQDTTIETYPKLALLGRQLNGSQTLVILNVLQFGFGVDPGSSGQNFIIHFVDKLSVFWGVVRYCYEGVKYHVALRVLLSDTYFLIGVVYEEVYDVQLIGAGRQ</sequence>
<name>A0A8T2NQ89_9TELE</name>
<evidence type="ECO:0000313" key="1">
    <source>
        <dbReference type="EMBL" id="KAG9339772.1"/>
    </source>
</evidence>
<dbReference type="EMBL" id="JAFBMS010000050">
    <property type="protein sequence ID" value="KAG9339772.1"/>
    <property type="molecule type" value="Genomic_DNA"/>
</dbReference>
<reference evidence="1" key="1">
    <citation type="thesis" date="2021" institute="BYU ScholarsArchive" country="Provo, UT, USA">
        <title>Applications of and Algorithms for Genome Assembly and Genomic Analyses with an Emphasis on Marine Teleosts.</title>
        <authorList>
            <person name="Pickett B.D."/>
        </authorList>
    </citation>
    <scope>NUCLEOTIDE SEQUENCE</scope>
    <source>
        <strain evidence="1">HI-2016</strain>
    </source>
</reference>
<dbReference type="AlphaFoldDB" id="A0A8T2NQ89"/>
<dbReference type="Proteomes" id="UP000824540">
    <property type="component" value="Unassembled WGS sequence"/>
</dbReference>
<accession>A0A8T2NQ89</accession>
<comment type="caution">
    <text evidence="1">The sequence shown here is derived from an EMBL/GenBank/DDBJ whole genome shotgun (WGS) entry which is preliminary data.</text>
</comment>
<organism evidence="1 2">
    <name type="scientific">Albula glossodonta</name>
    <name type="common">roundjaw bonefish</name>
    <dbReference type="NCBI Taxonomy" id="121402"/>
    <lineage>
        <taxon>Eukaryota</taxon>
        <taxon>Metazoa</taxon>
        <taxon>Chordata</taxon>
        <taxon>Craniata</taxon>
        <taxon>Vertebrata</taxon>
        <taxon>Euteleostomi</taxon>
        <taxon>Actinopterygii</taxon>
        <taxon>Neopterygii</taxon>
        <taxon>Teleostei</taxon>
        <taxon>Albuliformes</taxon>
        <taxon>Albulidae</taxon>
        <taxon>Albula</taxon>
    </lineage>
</organism>
<protein>
    <submittedName>
        <fullName evidence="1">Uncharacterized protein</fullName>
    </submittedName>
</protein>